<feature type="coiled-coil region" evidence="4">
    <location>
        <begin position="207"/>
        <end position="234"/>
    </location>
</feature>
<dbReference type="Pfam" id="PF01633">
    <property type="entry name" value="Choline_kinase"/>
    <property type="match status" value="1"/>
</dbReference>
<comment type="similarity">
    <text evidence="2">Belongs to the choline/ethanolamine kinase family.</text>
</comment>
<organism evidence="5 6">
    <name type="scientific">Acaulospora morrowiae</name>
    <dbReference type="NCBI Taxonomy" id="94023"/>
    <lineage>
        <taxon>Eukaryota</taxon>
        <taxon>Fungi</taxon>
        <taxon>Fungi incertae sedis</taxon>
        <taxon>Mucoromycota</taxon>
        <taxon>Glomeromycotina</taxon>
        <taxon>Glomeromycetes</taxon>
        <taxon>Diversisporales</taxon>
        <taxon>Acaulosporaceae</taxon>
        <taxon>Acaulospora</taxon>
    </lineage>
</organism>
<dbReference type="PANTHER" id="PTHR22603:SF66">
    <property type="entry name" value="ETHANOLAMINE KINASE"/>
    <property type="match status" value="1"/>
</dbReference>
<comment type="caution">
    <text evidence="5">The sequence shown here is derived from an EMBL/GenBank/DDBJ whole genome shotgun (WGS) entry which is preliminary data.</text>
</comment>
<dbReference type="Gene3D" id="3.90.1200.10">
    <property type="match status" value="1"/>
</dbReference>
<name>A0A9N9FMV3_9GLOM</name>
<evidence type="ECO:0000256" key="2">
    <source>
        <dbReference type="ARBA" id="ARBA00038211"/>
    </source>
</evidence>
<evidence type="ECO:0000256" key="3">
    <source>
        <dbReference type="ARBA" id="ARBA00038874"/>
    </source>
</evidence>
<protein>
    <recommendedName>
        <fullName evidence="3">ethanolamine kinase</fullName>
        <ecNumber evidence="3">2.7.1.82</ecNumber>
    </recommendedName>
</protein>
<dbReference type="InterPro" id="IPR011009">
    <property type="entry name" value="Kinase-like_dom_sf"/>
</dbReference>
<keyword evidence="6" id="KW-1185">Reference proteome</keyword>
<dbReference type="GO" id="GO:0004305">
    <property type="term" value="F:ethanolamine kinase activity"/>
    <property type="evidence" value="ECO:0007669"/>
    <property type="project" value="UniProtKB-EC"/>
</dbReference>
<proteinExistence type="inferred from homology"/>
<dbReference type="EMBL" id="CAJVPV010003258">
    <property type="protein sequence ID" value="CAG8547481.1"/>
    <property type="molecule type" value="Genomic_DNA"/>
</dbReference>
<gene>
    <name evidence="5" type="ORF">AMORRO_LOCUS5416</name>
</gene>
<comment type="pathway">
    <text evidence="1">Phospholipid metabolism; phosphatidylethanolamine biosynthesis; phosphatidylethanolamine from ethanolamine: step 1/3.</text>
</comment>
<evidence type="ECO:0000256" key="4">
    <source>
        <dbReference type="SAM" id="Coils"/>
    </source>
</evidence>
<dbReference type="Gene3D" id="3.30.200.20">
    <property type="entry name" value="Phosphorylase Kinase, domain 1"/>
    <property type="match status" value="1"/>
</dbReference>
<dbReference type="CDD" id="cd05157">
    <property type="entry name" value="ETNK_euk"/>
    <property type="match status" value="1"/>
</dbReference>
<dbReference type="GO" id="GO:0006646">
    <property type="term" value="P:phosphatidylethanolamine biosynthetic process"/>
    <property type="evidence" value="ECO:0007669"/>
    <property type="project" value="TreeGrafter"/>
</dbReference>
<dbReference type="EC" id="2.7.1.82" evidence="3"/>
<dbReference type="SUPFAM" id="SSF56112">
    <property type="entry name" value="Protein kinase-like (PK-like)"/>
    <property type="match status" value="1"/>
</dbReference>
<sequence length="375" mass="44005">MWKRYLYVSNVRSSTLNMETYKLNLTSKKELKSHIEELETLDYVVSTTNLFEDCAHVVMKFFRSWKENDLEFVRCKDGITNKLVKCTNRSLEFSILIRIYGSGTEKFIDREQETMASINMVTLSELGLACPIYGRFKNGLVYGYKPGRVFSVSDMSDPYKSSLVAKELAVWHRVTIAGDRKPDLFFTIHRWIKEVPKTYTNPEVDERFRKNFNIEELNKELSDLEQELAKVKSPVVFCHNDLLHANIIYNDAMNEVSFIDYEYATFNPQAFDIGNHFNEFGGIACDYSLYPTKEFQLQFLEQYLRAYNPDASVVTAERINELYREANKFALASHFYWGTWALLQANLSDLDFDFMGYAILRFNEYYKKKNDFLEL</sequence>
<dbReference type="Proteomes" id="UP000789342">
    <property type="component" value="Unassembled WGS sequence"/>
</dbReference>
<keyword evidence="4" id="KW-0175">Coiled coil</keyword>
<dbReference type="PANTHER" id="PTHR22603">
    <property type="entry name" value="CHOLINE/ETHANOALAMINE KINASE"/>
    <property type="match status" value="1"/>
</dbReference>
<dbReference type="GO" id="GO:0005737">
    <property type="term" value="C:cytoplasm"/>
    <property type="evidence" value="ECO:0007669"/>
    <property type="project" value="TreeGrafter"/>
</dbReference>
<evidence type="ECO:0000313" key="6">
    <source>
        <dbReference type="Proteomes" id="UP000789342"/>
    </source>
</evidence>
<reference evidence="5" key="1">
    <citation type="submission" date="2021-06" db="EMBL/GenBank/DDBJ databases">
        <authorList>
            <person name="Kallberg Y."/>
            <person name="Tangrot J."/>
            <person name="Rosling A."/>
        </authorList>
    </citation>
    <scope>NUCLEOTIDE SEQUENCE</scope>
    <source>
        <strain evidence="5">CL551</strain>
    </source>
</reference>
<dbReference type="AlphaFoldDB" id="A0A9N9FMV3"/>
<accession>A0A9N9FMV3</accession>
<evidence type="ECO:0000313" key="5">
    <source>
        <dbReference type="EMBL" id="CAG8547481.1"/>
    </source>
</evidence>
<dbReference type="OrthoDB" id="10267235at2759"/>
<evidence type="ECO:0000256" key="1">
    <source>
        <dbReference type="ARBA" id="ARBA00037883"/>
    </source>
</evidence>